<accession>A0AAP6JGF0</accession>
<dbReference type="PROSITE" id="PS51257">
    <property type="entry name" value="PROKAR_LIPOPROTEIN"/>
    <property type="match status" value="1"/>
</dbReference>
<dbReference type="InterPro" id="IPR004864">
    <property type="entry name" value="LEA_2"/>
</dbReference>
<dbReference type="RefSeq" id="WP_346051314.1">
    <property type="nucleotide sequence ID" value="NZ_JAYGII010000013.1"/>
</dbReference>
<dbReference type="Pfam" id="PF03168">
    <property type="entry name" value="LEA_2"/>
    <property type="match status" value="1"/>
</dbReference>
<organism evidence="2 3">
    <name type="scientific">Natronospira elongata</name>
    <dbReference type="NCBI Taxonomy" id="3110268"/>
    <lineage>
        <taxon>Bacteria</taxon>
        <taxon>Pseudomonadati</taxon>
        <taxon>Pseudomonadota</taxon>
        <taxon>Gammaproteobacteria</taxon>
        <taxon>Natronospirales</taxon>
        <taxon>Natronospiraceae</taxon>
        <taxon>Natronospira</taxon>
    </lineage>
</organism>
<evidence type="ECO:0000259" key="1">
    <source>
        <dbReference type="SMART" id="SM00769"/>
    </source>
</evidence>
<name>A0AAP6JGF0_9GAMM</name>
<dbReference type="GO" id="GO:0009269">
    <property type="term" value="P:response to desiccation"/>
    <property type="evidence" value="ECO:0007669"/>
    <property type="project" value="InterPro"/>
</dbReference>
<dbReference type="InterPro" id="IPR013990">
    <property type="entry name" value="WHy-dom"/>
</dbReference>
<dbReference type="SMART" id="SM00769">
    <property type="entry name" value="WHy"/>
    <property type="match status" value="1"/>
</dbReference>
<dbReference type="Gene3D" id="2.60.40.1820">
    <property type="match status" value="1"/>
</dbReference>
<dbReference type="EMBL" id="JAYGII010000013">
    <property type="protein sequence ID" value="MEA5445654.1"/>
    <property type="molecule type" value="Genomic_DNA"/>
</dbReference>
<feature type="domain" description="Water stress and hypersensitive response" evidence="1">
    <location>
        <begin position="32"/>
        <end position="151"/>
    </location>
</feature>
<dbReference type="SUPFAM" id="SSF117070">
    <property type="entry name" value="LEA14-like"/>
    <property type="match status" value="1"/>
</dbReference>
<dbReference type="Proteomes" id="UP001302316">
    <property type="component" value="Unassembled WGS sequence"/>
</dbReference>
<proteinExistence type="predicted"/>
<sequence>MNNRKLLGLMLLTLWLLGSCAHLERVVKAPEVALKELRLESVSLSRQRIAVVMDVTNTNAFRLPVREIAYDLQLMDTPLASGVMDEGISLPAGATETVTLSLETDLISTSRGLLDWLRDPGEEIAYRVEGHILPDMGLSDRLPYRHSGTVKVQMPFL</sequence>
<keyword evidence="3" id="KW-1185">Reference proteome</keyword>
<protein>
    <submittedName>
        <fullName evidence="2">LEA type 2 family protein</fullName>
    </submittedName>
</protein>
<reference evidence="2 3" key="1">
    <citation type="submission" date="2023-12" db="EMBL/GenBank/DDBJ databases">
        <title>Whole-genome sequencing of halo(alkali)philic microorganisms from hypersaline lakes.</title>
        <authorList>
            <person name="Sorokin D.Y."/>
            <person name="Merkel A.Y."/>
            <person name="Messina E."/>
            <person name="Yakimov M."/>
        </authorList>
    </citation>
    <scope>NUCLEOTIDE SEQUENCE [LARGE SCALE GENOMIC DNA]</scope>
    <source>
        <strain evidence="2 3">AB-CW1</strain>
    </source>
</reference>
<dbReference type="AlphaFoldDB" id="A0AAP6JGF0"/>
<comment type="caution">
    <text evidence="2">The sequence shown here is derived from an EMBL/GenBank/DDBJ whole genome shotgun (WGS) entry which is preliminary data.</text>
</comment>
<evidence type="ECO:0000313" key="2">
    <source>
        <dbReference type="EMBL" id="MEA5445654.1"/>
    </source>
</evidence>
<gene>
    <name evidence="2" type="ORF">VCB98_07475</name>
</gene>
<evidence type="ECO:0000313" key="3">
    <source>
        <dbReference type="Proteomes" id="UP001302316"/>
    </source>
</evidence>